<dbReference type="AlphaFoldDB" id="A0A6H9YMV8"/>
<dbReference type="PANTHER" id="PTHR43162:SF1">
    <property type="entry name" value="PRESTALK A DIFFERENTIATION PROTEIN A"/>
    <property type="match status" value="1"/>
</dbReference>
<feature type="domain" description="NAD(P)-binding" evidence="1">
    <location>
        <begin position="7"/>
        <end position="171"/>
    </location>
</feature>
<sequence>MTILVTGARGKIGQGVIDRLKAAGHPVRVASAEPSGAGVIELKLTRPETFEAALRGVDQVFLYPEPDGIDAFVKTAEAAGVSHIVLLSSSSVLGPDAETDPLAFHSLAVERALKASNLSCTFLRPDAFASNALGWAYFIGQNMPIQLAYPDANIAPIHPDDIADIAVAALTGDALRGRSVTLTGAHSLTFREQLAVLSNVLDREIPVEKISHAEAERQMSRYMPAPVVNSLLALWAAATEPAVIADTTETLLGKPARTFEQWARENAAAF</sequence>
<dbReference type="OrthoDB" id="4457504at2"/>
<dbReference type="InterPro" id="IPR051604">
    <property type="entry name" value="Ergot_Alk_Oxidoreductase"/>
</dbReference>
<dbReference type="EMBL" id="WBMT01000007">
    <property type="protein sequence ID" value="KAB2348284.1"/>
    <property type="molecule type" value="Genomic_DNA"/>
</dbReference>
<proteinExistence type="predicted"/>
<comment type="caution">
    <text evidence="2">The sequence shown here is derived from an EMBL/GenBank/DDBJ whole genome shotgun (WGS) entry which is preliminary data.</text>
</comment>
<protein>
    <submittedName>
        <fullName evidence="2">NAD(P)H-binding protein</fullName>
    </submittedName>
</protein>
<organism evidence="2 3">
    <name type="scientific">Actinomadura rudentiformis</name>
    <dbReference type="NCBI Taxonomy" id="359158"/>
    <lineage>
        <taxon>Bacteria</taxon>
        <taxon>Bacillati</taxon>
        <taxon>Actinomycetota</taxon>
        <taxon>Actinomycetes</taxon>
        <taxon>Streptosporangiales</taxon>
        <taxon>Thermomonosporaceae</taxon>
        <taxon>Actinomadura</taxon>
    </lineage>
</organism>
<accession>A0A6H9YMV8</accession>
<evidence type="ECO:0000259" key="1">
    <source>
        <dbReference type="Pfam" id="PF13460"/>
    </source>
</evidence>
<evidence type="ECO:0000313" key="3">
    <source>
        <dbReference type="Proteomes" id="UP000468735"/>
    </source>
</evidence>
<dbReference type="InterPro" id="IPR036291">
    <property type="entry name" value="NAD(P)-bd_dom_sf"/>
</dbReference>
<evidence type="ECO:0000313" key="2">
    <source>
        <dbReference type="EMBL" id="KAB2348284.1"/>
    </source>
</evidence>
<reference evidence="2 3" key="1">
    <citation type="submission" date="2019-09" db="EMBL/GenBank/DDBJ databases">
        <title>Actinomadura physcomitrii sp. nov., a novel actinomycete isolated from moss [Physcomitrium sphaericum (Ludw) Fuernr].</title>
        <authorList>
            <person name="Zhuang X."/>
            <person name="Liu C."/>
        </authorList>
    </citation>
    <scope>NUCLEOTIDE SEQUENCE [LARGE SCALE GENOMIC DNA]</scope>
    <source>
        <strain evidence="2 3">HMC1</strain>
    </source>
</reference>
<dbReference type="SUPFAM" id="SSF51735">
    <property type="entry name" value="NAD(P)-binding Rossmann-fold domains"/>
    <property type="match status" value="1"/>
</dbReference>
<dbReference type="PANTHER" id="PTHR43162">
    <property type="match status" value="1"/>
</dbReference>
<dbReference type="Proteomes" id="UP000468735">
    <property type="component" value="Unassembled WGS sequence"/>
</dbReference>
<dbReference type="InterPro" id="IPR016040">
    <property type="entry name" value="NAD(P)-bd_dom"/>
</dbReference>
<dbReference type="Gene3D" id="3.40.50.720">
    <property type="entry name" value="NAD(P)-binding Rossmann-like Domain"/>
    <property type="match status" value="1"/>
</dbReference>
<keyword evidence="3" id="KW-1185">Reference proteome</keyword>
<gene>
    <name evidence="2" type="ORF">F8566_15820</name>
</gene>
<dbReference type="Pfam" id="PF13460">
    <property type="entry name" value="NAD_binding_10"/>
    <property type="match status" value="1"/>
</dbReference>
<dbReference type="RefSeq" id="WP_151561013.1">
    <property type="nucleotide sequence ID" value="NZ_WBMT01000007.1"/>
</dbReference>
<name>A0A6H9YMV8_9ACTN</name>